<gene>
    <name evidence="1" type="ORF">ACFPIJ_62705</name>
</gene>
<dbReference type="RefSeq" id="WP_380129111.1">
    <property type="nucleotide sequence ID" value="NZ_JBHSIU010000131.1"/>
</dbReference>
<reference evidence="2" key="1">
    <citation type="journal article" date="2019" name="Int. J. Syst. Evol. Microbiol.">
        <title>The Global Catalogue of Microorganisms (GCM) 10K type strain sequencing project: providing services to taxonomists for standard genome sequencing and annotation.</title>
        <authorList>
            <consortium name="The Broad Institute Genomics Platform"/>
            <consortium name="The Broad Institute Genome Sequencing Center for Infectious Disease"/>
            <person name="Wu L."/>
            <person name="Ma J."/>
        </authorList>
    </citation>
    <scope>NUCLEOTIDE SEQUENCE [LARGE SCALE GENOMIC DNA]</scope>
    <source>
        <strain evidence="2">CGMCC 4.7152</strain>
    </source>
</reference>
<evidence type="ECO:0000313" key="1">
    <source>
        <dbReference type="EMBL" id="MFC5008411.1"/>
    </source>
</evidence>
<comment type="caution">
    <text evidence="1">The sequence shown here is derived from an EMBL/GenBank/DDBJ whole genome shotgun (WGS) entry which is preliminary data.</text>
</comment>
<accession>A0ABV9WI49</accession>
<sequence length="78" mass="8494">MCIDGWQPEGIHPILGPVFVACEFALACTVCGGCSWFPTDRTALYLQVRRLEKAGYRMTCCLACLGITNIIPLKGGSR</sequence>
<keyword evidence="2" id="KW-1185">Reference proteome</keyword>
<name>A0ABV9WI49_9ACTN</name>
<dbReference type="Proteomes" id="UP001595912">
    <property type="component" value="Unassembled WGS sequence"/>
</dbReference>
<protein>
    <submittedName>
        <fullName evidence="1">Uncharacterized protein</fullName>
    </submittedName>
</protein>
<evidence type="ECO:0000313" key="2">
    <source>
        <dbReference type="Proteomes" id="UP001595912"/>
    </source>
</evidence>
<organism evidence="1 2">
    <name type="scientific">Dactylosporangium cerinum</name>
    <dbReference type="NCBI Taxonomy" id="1434730"/>
    <lineage>
        <taxon>Bacteria</taxon>
        <taxon>Bacillati</taxon>
        <taxon>Actinomycetota</taxon>
        <taxon>Actinomycetes</taxon>
        <taxon>Micromonosporales</taxon>
        <taxon>Micromonosporaceae</taxon>
        <taxon>Dactylosporangium</taxon>
    </lineage>
</organism>
<dbReference type="EMBL" id="JBHSIU010000131">
    <property type="protein sequence ID" value="MFC5008411.1"/>
    <property type="molecule type" value="Genomic_DNA"/>
</dbReference>
<proteinExistence type="predicted"/>